<gene>
    <name evidence="2" type="ORF">D0C36_09970</name>
</gene>
<reference evidence="2 3" key="1">
    <citation type="submission" date="2018-08" db="EMBL/GenBank/DDBJ databases">
        <title>Mucilaginibacter sp. MYSH2.</title>
        <authorList>
            <person name="Seo T."/>
        </authorList>
    </citation>
    <scope>NUCLEOTIDE SEQUENCE [LARGE SCALE GENOMIC DNA]</scope>
    <source>
        <strain evidence="2 3">MYSH2</strain>
    </source>
</reference>
<dbReference type="EMBL" id="QWDC01000002">
    <property type="protein sequence ID" value="RFZ91774.1"/>
    <property type="molecule type" value="Genomic_DNA"/>
</dbReference>
<name>A0A372NS38_9SPHI</name>
<feature type="signal peptide" evidence="1">
    <location>
        <begin position="1"/>
        <end position="21"/>
    </location>
</feature>
<feature type="chain" id="PRO_5016728984" evidence="1">
    <location>
        <begin position="22"/>
        <end position="124"/>
    </location>
</feature>
<dbReference type="RefSeq" id="WP_117391486.1">
    <property type="nucleotide sequence ID" value="NZ_QWDC01000002.1"/>
</dbReference>
<evidence type="ECO:0000256" key="1">
    <source>
        <dbReference type="SAM" id="SignalP"/>
    </source>
</evidence>
<sequence>MRFIKPLIIFLITITASSAFGQANYTHISNYKVYYGWAHLYPQDWMVLRSFENAGRPYYLMVNPQTLETKVTDAGFYKITPMTIEKARDFFKNTPYIKALQKAENQSITMQVLNAVCHRKQASA</sequence>
<organism evidence="2 3">
    <name type="scientific">Mucilaginibacter conchicola</name>
    <dbReference type="NCBI Taxonomy" id="2303333"/>
    <lineage>
        <taxon>Bacteria</taxon>
        <taxon>Pseudomonadati</taxon>
        <taxon>Bacteroidota</taxon>
        <taxon>Sphingobacteriia</taxon>
        <taxon>Sphingobacteriales</taxon>
        <taxon>Sphingobacteriaceae</taxon>
        <taxon>Mucilaginibacter</taxon>
    </lineage>
</organism>
<dbReference type="Proteomes" id="UP000264217">
    <property type="component" value="Unassembled WGS sequence"/>
</dbReference>
<evidence type="ECO:0000313" key="2">
    <source>
        <dbReference type="EMBL" id="RFZ91774.1"/>
    </source>
</evidence>
<dbReference type="AlphaFoldDB" id="A0A372NS38"/>
<keyword evidence="1" id="KW-0732">Signal</keyword>
<accession>A0A372NS38</accession>
<dbReference type="OrthoDB" id="1331280at2"/>
<evidence type="ECO:0000313" key="3">
    <source>
        <dbReference type="Proteomes" id="UP000264217"/>
    </source>
</evidence>
<proteinExistence type="predicted"/>
<comment type="caution">
    <text evidence="2">The sequence shown here is derived from an EMBL/GenBank/DDBJ whole genome shotgun (WGS) entry which is preliminary data.</text>
</comment>
<keyword evidence="3" id="KW-1185">Reference proteome</keyword>
<protein>
    <submittedName>
        <fullName evidence="2">Uncharacterized protein</fullName>
    </submittedName>
</protein>